<dbReference type="AlphaFoldDB" id="A0A1T4XLM2"/>
<dbReference type="OrthoDB" id="180984at2"/>
<keyword evidence="3" id="KW-1185">Reference proteome</keyword>
<dbReference type="RefSeq" id="WP_078812884.1">
    <property type="nucleotide sequence ID" value="NZ_FUYE01000004.1"/>
</dbReference>
<feature type="transmembrane region" description="Helical" evidence="1">
    <location>
        <begin position="31"/>
        <end position="56"/>
    </location>
</feature>
<reference evidence="3" key="1">
    <citation type="submission" date="2017-02" db="EMBL/GenBank/DDBJ databases">
        <authorList>
            <person name="Varghese N."/>
            <person name="Submissions S."/>
        </authorList>
    </citation>
    <scope>NUCLEOTIDE SEQUENCE [LARGE SCALE GENOMIC DNA]</scope>
    <source>
        <strain evidence="3">ATCC 700200</strain>
    </source>
</reference>
<evidence type="ECO:0000313" key="2">
    <source>
        <dbReference type="EMBL" id="SKA90460.1"/>
    </source>
</evidence>
<dbReference type="NCBIfam" id="TIGR02599">
    <property type="entry name" value="Verru_Chthon cassette protein C"/>
    <property type="match status" value="1"/>
</dbReference>
<evidence type="ECO:0000313" key="3">
    <source>
        <dbReference type="Proteomes" id="UP000190774"/>
    </source>
</evidence>
<dbReference type="InterPro" id="IPR045584">
    <property type="entry name" value="Pilin-like"/>
</dbReference>
<dbReference type="SUPFAM" id="SSF54523">
    <property type="entry name" value="Pili subunits"/>
    <property type="match status" value="1"/>
</dbReference>
<keyword evidence="1" id="KW-0812">Transmembrane</keyword>
<dbReference type="InterPro" id="IPR012902">
    <property type="entry name" value="N_methyl_site"/>
</dbReference>
<proteinExistence type="predicted"/>
<accession>A0A1T4XLM2</accession>
<dbReference type="EMBL" id="FUYE01000004">
    <property type="protein sequence ID" value="SKA90460.1"/>
    <property type="molecule type" value="Genomic_DNA"/>
</dbReference>
<sequence>MISMHHQLSIAAGEKAISRVQRRRENLSTRYGFTLVELLVSMGVLSILMLVAMTALETTQRSWRETKSKVDQFREARIAFETITRNLSQATLNTYWDYFYAETQSNQPPSDVSVSPAGYVRQSELDFQILPAVELTPGGDVSHKPGHALFFQAPLGLSQSYRGLGHLLNARGYYVHFESNVERRPAFLPGGVIPVKHRYRLMEYRPPAERVAQQGDDLLGNAVYTQRHWYQQNLEAVSRPIADNILLLLFSAQVPSDTLSPESGRKAYWIAPGYRYNSRDVENQTPDVESPVVRTDGSIHQGTQHLLPPQVRVTLVAGEEDSTRQWLGRGGDAEALALSQLAEAPFEDAQHYERDLDRLKQYLNRQRVNYRVFTTTITLRNAAWDSSTY</sequence>
<keyword evidence="1" id="KW-1133">Transmembrane helix</keyword>
<name>A0A1T4XLM2_9BACT</name>
<evidence type="ECO:0000256" key="1">
    <source>
        <dbReference type="SAM" id="Phobius"/>
    </source>
</evidence>
<organism evidence="2 3">
    <name type="scientific">Prosthecobacter debontii</name>
    <dbReference type="NCBI Taxonomy" id="48467"/>
    <lineage>
        <taxon>Bacteria</taxon>
        <taxon>Pseudomonadati</taxon>
        <taxon>Verrucomicrobiota</taxon>
        <taxon>Verrucomicrobiia</taxon>
        <taxon>Verrucomicrobiales</taxon>
        <taxon>Verrucomicrobiaceae</taxon>
        <taxon>Prosthecobacter</taxon>
    </lineage>
</organism>
<dbReference type="STRING" id="48467.SAMN02745166_01706"/>
<keyword evidence="1" id="KW-0472">Membrane</keyword>
<dbReference type="Pfam" id="PF07963">
    <property type="entry name" value="N_methyl"/>
    <property type="match status" value="1"/>
</dbReference>
<dbReference type="InterPro" id="IPR019839">
    <property type="entry name" value="Verru/Chthon_C"/>
</dbReference>
<dbReference type="Proteomes" id="UP000190774">
    <property type="component" value="Unassembled WGS sequence"/>
</dbReference>
<dbReference type="NCBIfam" id="TIGR02532">
    <property type="entry name" value="IV_pilin_GFxxxE"/>
    <property type="match status" value="1"/>
</dbReference>
<gene>
    <name evidence="2" type="ORF">SAMN02745166_01706</name>
</gene>
<protein>
    <submittedName>
        <fullName evidence="2">Verru_Chthon cassette protein C</fullName>
    </submittedName>
</protein>